<evidence type="ECO:0000256" key="2">
    <source>
        <dbReference type="ARBA" id="ARBA00013194"/>
    </source>
</evidence>
<reference evidence="7 8" key="1">
    <citation type="submission" date="2016-10" db="EMBL/GenBank/DDBJ databases">
        <title>Draft genome sequences of four alkaliphilic bacteria belonging to the Anaerobacillus genus.</title>
        <authorList>
            <person name="Bassil N.M."/>
            <person name="Lloyd J.R."/>
        </authorList>
    </citation>
    <scope>NUCLEOTIDE SEQUENCE [LARGE SCALE GENOMIC DNA]</scope>
    <source>
        <strain evidence="7 8">DSM 18345</strain>
    </source>
</reference>
<dbReference type="PANTHER" id="PTHR47245:SF1">
    <property type="entry name" value="FOLDASE PROTEIN PRSA"/>
    <property type="match status" value="1"/>
</dbReference>
<keyword evidence="8" id="KW-1185">Reference proteome</keyword>
<keyword evidence="4" id="KW-0697">Rotamase</keyword>
<keyword evidence="6" id="KW-0175">Coiled coil</keyword>
<evidence type="ECO:0000256" key="5">
    <source>
        <dbReference type="ARBA" id="ARBA00023235"/>
    </source>
</evidence>
<evidence type="ECO:0000256" key="6">
    <source>
        <dbReference type="SAM" id="Coils"/>
    </source>
</evidence>
<dbReference type="Proteomes" id="UP000179524">
    <property type="component" value="Unassembled WGS sequence"/>
</dbReference>
<dbReference type="Gene3D" id="1.10.4030.10">
    <property type="entry name" value="Porin chaperone SurA, peptide-binding domain"/>
    <property type="match status" value="1"/>
</dbReference>
<proteinExistence type="predicted"/>
<gene>
    <name evidence="7" type="ORF">BKP37_16120</name>
</gene>
<dbReference type="OrthoDB" id="4775280at2"/>
<evidence type="ECO:0000256" key="4">
    <source>
        <dbReference type="ARBA" id="ARBA00023110"/>
    </source>
</evidence>
<dbReference type="EC" id="5.2.1.8" evidence="2"/>
<evidence type="ECO:0000256" key="1">
    <source>
        <dbReference type="ARBA" id="ARBA00000971"/>
    </source>
</evidence>
<dbReference type="InterPro" id="IPR027304">
    <property type="entry name" value="Trigger_fact/SurA_dom_sf"/>
</dbReference>
<keyword evidence="3" id="KW-0732">Signal</keyword>
<protein>
    <recommendedName>
        <fullName evidence="2">peptidylprolyl isomerase</fullName>
        <ecNumber evidence="2">5.2.1.8</ecNumber>
    </recommendedName>
</protein>
<organism evidence="7 8">
    <name type="scientific">Anaerobacillus alkalilacustris</name>
    <dbReference type="NCBI Taxonomy" id="393763"/>
    <lineage>
        <taxon>Bacteria</taxon>
        <taxon>Bacillati</taxon>
        <taxon>Bacillota</taxon>
        <taxon>Bacilli</taxon>
        <taxon>Bacillales</taxon>
        <taxon>Bacillaceae</taxon>
        <taxon>Anaerobacillus</taxon>
    </lineage>
</organism>
<keyword evidence="5" id="KW-0413">Isomerase</keyword>
<dbReference type="SUPFAM" id="SSF109998">
    <property type="entry name" value="Triger factor/SurA peptide-binding domain-like"/>
    <property type="match status" value="1"/>
</dbReference>
<evidence type="ECO:0000313" key="7">
    <source>
        <dbReference type="EMBL" id="OIJ11182.1"/>
    </source>
</evidence>
<dbReference type="RefSeq" id="WP_071310646.1">
    <property type="nucleotide sequence ID" value="NZ_MLQR01000043.1"/>
</dbReference>
<dbReference type="AlphaFoldDB" id="A0A1S2LF80"/>
<dbReference type="Pfam" id="PF13624">
    <property type="entry name" value="SurA_N_3"/>
    <property type="match status" value="1"/>
</dbReference>
<dbReference type="GO" id="GO:0003755">
    <property type="term" value="F:peptidyl-prolyl cis-trans isomerase activity"/>
    <property type="evidence" value="ECO:0007669"/>
    <property type="project" value="UniProtKB-KW"/>
</dbReference>
<comment type="caution">
    <text evidence="7">The sequence shown here is derived from an EMBL/GenBank/DDBJ whole genome shotgun (WGS) entry which is preliminary data.</text>
</comment>
<sequence length="214" mass="24763">MIKRTLLLIVLGILTFVVIGCGNVTDEGDAAAVVNEEVITFTDFNLQVENTKQMYEQQGIDIAEQGEEFLEMIKDNVLNNMIDEKLLTQASADYVVLEEEVEERFLSVKSDFESEEQFQEALELNNLTNETFKERIQEQLKIDQFLSETMNEVVVTEEDLEEAYAQVKEMGEEDLDFEEIKPVLEQSVIQLKREEEFMRVLSQLKDQADIEIFI</sequence>
<dbReference type="PROSITE" id="PS51257">
    <property type="entry name" value="PROKAR_LIPOPROTEIN"/>
    <property type="match status" value="1"/>
</dbReference>
<evidence type="ECO:0000313" key="8">
    <source>
        <dbReference type="Proteomes" id="UP000179524"/>
    </source>
</evidence>
<dbReference type="PANTHER" id="PTHR47245">
    <property type="entry name" value="PEPTIDYLPROLYL ISOMERASE"/>
    <property type="match status" value="1"/>
</dbReference>
<comment type="catalytic activity">
    <reaction evidence="1">
        <text>[protein]-peptidylproline (omega=180) = [protein]-peptidylproline (omega=0)</text>
        <dbReference type="Rhea" id="RHEA:16237"/>
        <dbReference type="Rhea" id="RHEA-COMP:10747"/>
        <dbReference type="Rhea" id="RHEA-COMP:10748"/>
        <dbReference type="ChEBI" id="CHEBI:83833"/>
        <dbReference type="ChEBI" id="CHEBI:83834"/>
        <dbReference type="EC" id="5.2.1.8"/>
    </reaction>
</comment>
<dbReference type="EMBL" id="MLQR01000043">
    <property type="protein sequence ID" value="OIJ11182.1"/>
    <property type="molecule type" value="Genomic_DNA"/>
</dbReference>
<accession>A0A1S2LF80</accession>
<dbReference type="InterPro" id="IPR050245">
    <property type="entry name" value="PrsA_foldase"/>
</dbReference>
<name>A0A1S2LF80_9BACI</name>
<feature type="coiled-coil region" evidence="6">
    <location>
        <begin position="146"/>
        <end position="173"/>
    </location>
</feature>
<evidence type="ECO:0000256" key="3">
    <source>
        <dbReference type="ARBA" id="ARBA00022729"/>
    </source>
</evidence>